<keyword evidence="1" id="KW-0812">Transmembrane</keyword>
<dbReference type="EMBL" id="JAGSHT010000009">
    <property type="protein sequence ID" value="MBZ2196205.1"/>
    <property type="molecule type" value="Genomic_DNA"/>
</dbReference>
<gene>
    <name evidence="2" type="ORF">KCQ71_08575</name>
</gene>
<reference evidence="2 3" key="1">
    <citation type="submission" date="2021-04" db="EMBL/GenBank/DDBJ databases">
        <title>Ruania sp. nov., isolated from sandy soil of mangrove forest.</title>
        <authorList>
            <person name="Ge X."/>
            <person name="Huang R."/>
            <person name="Liu W."/>
        </authorList>
    </citation>
    <scope>NUCLEOTIDE SEQUENCE [LARGE SCALE GENOMIC DNA]</scope>
    <source>
        <strain evidence="2 3">N2-46</strain>
    </source>
</reference>
<organism evidence="2 3">
    <name type="scientific">Occultella gossypii</name>
    <dbReference type="NCBI Taxonomy" id="2800820"/>
    <lineage>
        <taxon>Bacteria</taxon>
        <taxon>Bacillati</taxon>
        <taxon>Actinomycetota</taxon>
        <taxon>Actinomycetes</taxon>
        <taxon>Micrococcales</taxon>
        <taxon>Ruaniaceae</taxon>
        <taxon>Occultella</taxon>
    </lineage>
</organism>
<keyword evidence="3" id="KW-1185">Reference proteome</keyword>
<feature type="transmembrane region" description="Helical" evidence="1">
    <location>
        <begin position="20"/>
        <end position="37"/>
    </location>
</feature>
<dbReference type="Proteomes" id="UP000826651">
    <property type="component" value="Unassembled WGS sequence"/>
</dbReference>
<sequence>MITTELPSASTLAGTLRRLYLGRFGFAVVWALLVALVSPGSDALLTVLLVLYPMVDAASVYVETRASGSSSRSRLSERANIVLSVLAALALGWAAFNSVAAVLTVWGVWAVVSGATQLLTGVSRRRLGGQWPADHQRWTLVPRRVRVHHPGVGERDESGLDRRIRDPRRGLLPRLRHPSAPYGAGS</sequence>
<protein>
    <recommendedName>
        <fullName evidence="4">Integral membrane protein</fullName>
    </recommendedName>
</protein>
<feature type="transmembrane region" description="Helical" evidence="1">
    <location>
        <begin position="83"/>
        <end position="109"/>
    </location>
</feature>
<evidence type="ECO:0000256" key="1">
    <source>
        <dbReference type="SAM" id="Phobius"/>
    </source>
</evidence>
<keyword evidence="1" id="KW-1133">Transmembrane helix</keyword>
<evidence type="ECO:0000313" key="2">
    <source>
        <dbReference type="EMBL" id="MBZ2196205.1"/>
    </source>
</evidence>
<evidence type="ECO:0000313" key="3">
    <source>
        <dbReference type="Proteomes" id="UP000826651"/>
    </source>
</evidence>
<feature type="transmembrane region" description="Helical" evidence="1">
    <location>
        <begin position="43"/>
        <end position="62"/>
    </location>
</feature>
<comment type="caution">
    <text evidence="2">The sequence shown here is derived from an EMBL/GenBank/DDBJ whole genome shotgun (WGS) entry which is preliminary data.</text>
</comment>
<name>A0ABS7S7G7_9MICO</name>
<dbReference type="RefSeq" id="WP_223404865.1">
    <property type="nucleotide sequence ID" value="NZ_JAGSHT010000009.1"/>
</dbReference>
<proteinExistence type="predicted"/>
<keyword evidence="1" id="KW-0472">Membrane</keyword>
<evidence type="ECO:0008006" key="4">
    <source>
        <dbReference type="Google" id="ProtNLM"/>
    </source>
</evidence>
<accession>A0ABS7S7G7</accession>